<dbReference type="PANTHER" id="PTHR11021">
    <property type="entry name" value="SMALL NUCLEAR RIBONUCLEOPROTEIN F SNRNP-F"/>
    <property type="match status" value="1"/>
</dbReference>
<dbReference type="GO" id="GO:0071013">
    <property type="term" value="C:catalytic step 2 spliceosome"/>
    <property type="evidence" value="ECO:0007669"/>
    <property type="project" value="TreeGrafter"/>
</dbReference>
<gene>
    <name evidence="6" type="ORF">RS030_81390</name>
</gene>
<dbReference type="PROSITE" id="PS52002">
    <property type="entry name" value="SM"/>
    <property type="match status" value="1"/>
</dbReference>
<keyword evidence="3 4" id="KW-0687">Ribonucleoprotein</keyword>
<proteinExistence type="inferred from homology"/>
<dbReference type="Proteomes" id="UP001311799">
    <property type="component" value="Unassembled WGS sequence"/>
</dbReference>
<accession>A0AAV9XSJ6</accession>
<dbReference type="AlphaFoldDB" id="A0AAV9XSJ6"/>
<keyword evidence="7" id="KW-1185">Reference proteome</keyword>
<dbReference type="InterPro" id="IPR010920">
    <property type="entry name" value="LSM_dom_sf"/>
</dbReference>
<dbReference type="InterPro" id="IPR001163">
    <property type="entry name" value="Sm_dom_euk/arc"/>
</dbReference>
<dbReference type="InterPro" id="IPR016487">
    <property type="entry name" value="Lsm6/sSmF"/>
</dbReference>
<dbReference type="InterPro" id="IPR047575">
    <property type="entry name" value="Sm"/>
</dbReference>
<keyword evidence="4" id="KW-0507">mRNA processing</keyword>
<evidence type="ECO:0000313" key="6">
    <source>
        <dbReference type="EMBL" id="KAK6587692.1"/>
    </source>
</evidence>
<evidence type="ECO:0000256" key="4">
    <source>
        <dbReference type="PIRNR" id="PIRNR006609"/>
    </source>
</evidence>
<protein>
    <recommendedName>
        <fullName evidence="5">Sm domain-containing protein</fullName>
    </recommendedName>
</protein>
<keyword evidence="4" id="KW-0539">Nucleus</keyword>
<feature type="domain" description="Sm" evidence="5">
    <location>
        <begin position="1"/>
        <end position="52"/>
    </location>
</feature>
<dbReference type="PIRSF" id="PIRSF006609">
    <property type="entry name" value="snRNP_SmF"/>
    <property type="match status" value="1"/>
</dbReference>
<dbReference type="SUPFAM" id="SSF50182">
    <property type="entry name" value="Sm-like ribonucleoproteins"/>
    <property type="match status" value="1"/>
</dbReference>
<dbReference type="EMBL" id="JAWDEY010000036">
    <property type="protein sequence ID" value="KAK6587692.1"/>
    <property type="molecule type" value="Genomic_DNA"/>
</dbReference>
<dbReference type="GO" id="GO:0003723">
    <property type="term" value="F:RNA binding"/>
    <property type="evidence" value="ECO:0007669"/>
    <property type="project" value="UniProtKB-UniRule"/>
</dbReference>
<dbReference type="Pfam" id="PF01423">
    <property type="entry name" value="LSM"/>
    <property type="match status" value="1"/>
</dbReference>
<keyword evidence="4" id="KW-0694">RNA-binding</keyword>
<reference evidence="6 7" key="1">
    <citation type="submission" date="2023-10" db="EMBL/GenBank/DDBJ databases">
        <title>Comparative genomics analysis reveals potential genetic determinants of host preference in Cryptosporidium xiaoi.</title>
        <authorList>
            <person name="Xiao L."/>
            <person name="Li J."/>
        </authorList>
    </citation>
    <scope>NUCLEOTIDE SEQUENCE [LARGE SCALE GENOMIC DNA]</scope>
    <source>
        <strain evidence="6 7">52996</strain>
    </source>
</reference>
<evidence type="ECO:0000256" key="3">
    <source>
        <dbReference type="ARBA" id="ARBA00023274"/>
    </source>
</evidence>
<comment type="subcellular location">
    <subcellularLocation>
        <location evidence="4">Nucleus</location>
    </subcellularLocation>
</comment>
<organism evidence="6 7">
    <name type="scientific">Cryptosporidium xiaoi</name>
    <dbReference type="NCBI Taxonomy" id="659607"/>
    <lineage>
        <taxon>Eukaryota</taxon>
        <taxon>Sar</taxon>
        <taxon>Alveolata</taxon>
        <taxon>Apicomplexa</taxon>
        <taxon>Conoidasida</taxon>
        <taxon>Coccidia</taxon>
        <taxon>Eucoccidiorida</taxon>
        <taxon>Eimeriorina</taxon>
        <taxon>Cryptosporidiidae</taxon>
        <taxon>Cryptosporidium</taxon>
    </lineage>
</organism>
<evidence type="ECO:0000313" key="7">
    <source>
        <dbReference type="Proteomes" id="UP001311799"/>
    </source>
</evidence>
<dbReference type="Gene3D" id="2.30.30.100">
    <property type="match status" value="1"/>
</dbReference>
<name>A0AAV9XSJ6_9CRYT</name>
<keyword evidence="2 4" id="KW-0508">mRNA splicing</keyword>
<dbReference type="GO" id="GO:0005685">
    <property type="term" value="C:U1 snRNP"/>
    <property type="evidence" value="ECO:0007669"/>
    <property type="project" value="TreeGrafter"/>
</dbReference>
<evidence type="ECO:0000256" key="2">
    <source>
        <dbReference type="ARBA" id="ARBA00023187"/>
    </source>
</evidence>
<sequence length="64" mass="7397">MRYKGTLISFDEYMNFLLGDCEEWIDDDKKGKLGKVFIRCNNVLYISQVEGNNTESNVSNPNTE</sequence>
<dbReference type="SMART" id="SM00651">
    <property type="entry name" value="Sm"/>
    <property type="match status" value="1"/>
</dbReference>
<evidence type="ECO:0000259" key="5">
    <source>
        <dbReference type="PROSITE" id="PS52002"/>
    </source>
</evidence>
<dbReference type="PANTHER" id="PTHR11021:SF0">
    <property type="entry name" value="SMALL NUCLEAR RIBONUCLEOPROTEIN F"/>
    <property type="match status" value="1"/>
</dbReference>
<dbReference type="GO" id="GO:0034715">
    <property type="term" value="C:pICln-Sm protein complex"/>
    <property type="evidence" value="ECO:0007669"/>
    <property type="project" value="TreeGrafter"/>
</dbReference>
<comment type="caution">
    <text evidence="6">The sequence shown here is derived from an EMBL/GenBank/DDBJ whole genome shotgun (WGS) entry which is preliminary data.</text>
</comment>
<comment type="similarity">
    <text evidence="4">Belongs to the snRNP Sm proteins family. SmF/LSm6 subfamily.</text>
</comment>
<keyword evidence="1 4" id="KW-0747">Spliceosome</keyword>
<evidence type="ECO:0000256" key="1">
    <source>
        <dbReference type="ARBA" id="ARBA00022728"/>
    </source>
</evidence>
<dbReference type="GO" id="GO:0000398">
    <property type="term" value="P:mRNA splicing, via spliceosome"/>
    <property type="evidence" value="ECO:0007669"/>
    <property type="project" value="InterPro"/>
</dbReference>